<keyword evidence="4" id="KW-1185">Reference proteome</keyword>
<protein>
    <recommendedName>
        <fullName evidence="2">D-aminoacyl-tRNA deacylase</fullName>
        <shortName evidence="2">DTD</shortName>
        <ecNumber evidence="2">3.1.1.96</ecNumber>
    </recommendedName>
    <alternativeName>
        <fullName evidence="2">Gly-tRNA(Ala) deacylase</fullName>
        <ecNumber evidence="2">3.1.1.-</ecNumber>
    </alternativeName>
</protein>
<evidence type="ECO:0000313" key="3">
    <source>
        <dbReference type="EMBL" id="MBD3917799.1"/>
    </source>
</evidence>
<dbReference type="PANTHER" id="PTHR10472">
    <property type="entry name" value="D-TYROSYL-TRNA TYR DEACYLASE"/>
    <property type="match status" value="1"/>
</dbReference>
<accession>A0ABR8MP82</accession>
<keyword evidence="2" id="KW-0820">tRNA-binding</keyword>
<comment type="catalytic activity">
    <reaction evidence="2">
        <text>a D-aminoacyl-tRNA + H2O = a tRNA + a D-alpha-amino acid + H(+)</text>
        <dbReference type="Rhea" id="RHEA:13953"/>
        <dbReference type="Rhea" id="RHEA-COMP:10123"/>
        <dbReference type="Rhea" id="RHEA-COMP:10124"/>
        <dbReference type="ChEBI" id="CHEBI:15377"/>
        <dbReference type="ChEBI" id="CHEBI:15378"/>
        <dbReference type="ChEBI" id="CHEBI:59871"/>
        <dbReference type="ChEBI" id="CHEBI:78442"/>
        <dbReference type="ChEBI" id="CHEBI:79333"/>
        <dbReference type="EC" id="3.1.1.96"/>
    </reaction>
</comment>
<comment type="similarity">
    <text evidence="1 2">Belongs to the DTD family.</text>
</comment>
<evidence type="ECO:0000256" key="2">
    <source>
        <dbReference type="HAMAP-Rule" id="MF_00518"/>
    </source>
</evidence>
<keyword evidence="2" id="KW-0963">Cytoplasm</keyword>
<comment type="catalytic activity">
    <reaction evidence="2">
        <text>glycyl-tRNA(Ala) + H2O = tRNA(Ala) + glycine + H(+)</text>
        <dbReference type="Rhea" id="RHEA:53744"/>
        <dbReference type="Rhea" id="RHEA-COMP:9657"/>
        <dbReference type="Rhea" id="RHEA-COMP:13640"/>
        <dbReference type="ChEBI" id="CHEBI:15377"/>
        <dbReference type="ChEBI" id="CHEBI:15378"/>
        <dbReference type="ChEBI" id="CHEBI:57305"/>
        <dbReference type="ChEBI" id="CHEBI:78442"/>
        <dbReference type="ChEBI" id="CHEBI:78522"/>
    </reaction>
</comment>
<dbReference type="Gene3D" id="3.50.80.10">
    <property type="entry name" value="D-tyrosyl-tRNA(Tyr) deacylase"/>
    <property type="match status" value="1"/>
</dbReference>
<proteinExistence type="inferred from homology"/>
<comment type="domain">
    <text evidence="2">A Gly-cisPro motif from one monomer fits into the active site of the other monomer to allow specific chiral rejection of L-amino acids.</text>
</comment>
<dbReference type="GO" id="GO:0051499">
    <property type="term" value="F:D-aminoacyl-tRNA deacylase activity"/>
    <property type="evidence" value="ECO:0007669"/>
    <property type="project" value="UniProtKB-EC"/>
</dbReference>
<comment type="caution">
    <text evidence="3">The sequence shown here is derived from an EMBL/GenBank/DDBJ whole genome shotgun (WGS) entry which is preliminary data.</text>
</comment>
<dbReference type="InterPro" id="IPR003732">
    <property type="entry name" value="Daa-tRNA_deacyls_DTD"/>
</dbReference>
<comment type="subcellular location">
    <subcellularLocation>
        <location evidence="2">Cytoplasm</location>
    </subcellularLocation>
</comment>
<dbReference type="PANTHER" id="PTHR10472:SF5">
    <property type="entry name" value="D-AMINOACYL-TRNA DEACYLASE 1"/>
    <property type="match status" value="1"/>
</dbReference>
<evidence type="ECO:0000313" key="4">
    <source>
        <dbReference type="Proteomes" id="UP000609346"/>
    </source>
</evidence>
<dbReference type="HAMAP" id="MF_00518">
    <property type="entry name" value="Deacylase_Dtd"/>
    <property type="match status" value="1"/>
</dbReference>
<feature type="short sequence motif" description="Gly-cisPro motif, important for rejection of L-amino acids" evidence="2">
    <location>
        <begin position="137"/>
        <end position="138"/>
    </location>
</feature>
<dbReference type="SUPFAM" id="SSF69500">
    <property type="entry name" value="DTD-like"/>
    <property type="match status" value="1"/>
</dbReference>
<dbReference type="RefSeq" id="WP_191202062.1">
    <property type="nucleotide sequence ID" value="NZ_JACXZA010000001.1"/>
</dbReference>
<evidence type="ECO:0000256" key="1">
    <source>
        <dbReference type="ARBA" id="ARBA00009673"/>
    </source>
</evidence>
<dbReference type="EC" id="3.1.1.96" evidence="2"/>
<dbReference type="NCBIfam" id="TIGR00256">
    <property type="entry name" value="D-aminoacyl-tRNA deacylase"/>
    <property type="match status" value="1"/>
</dbReference>
<dbReference type="CDD" id="cd00563">
    <property type="entry name" value="Dtyr_deacylase"/>
    <property type="match status" value="1"/>
</dbReference>
<reference evidence="3 4" key="1">
    <citation type="submission" date="2020-09" db="EMBL/GenBank/DDBJ databases">
        <title>Paenibacillus sp. strain PR3 16S rRNA gene Genome sequencing and assembly.</title>
        <authorList>
            <person name="Kim J."/>
        </authorList>
    </citation>
    <scope>NUCLEOTIDE SEQUENCE [LARGE SCALE GENOMIC DNA]</scope>
    <source>
        <strain evidence="3 4">PR3</strain>
    </source>
</reference>
<keyword evidence="2 3" id="KW-0378">Hydrolase</keyword>
<dbReference type="Pfam" id="PF02580">
    <property type="entry name" value="Tyr_Deacylase"/>
    <property type="match status" value="1"/>
</dbReference>
<gene>
    <name evidence="2" type="primary">dtd</name>
    <name evidence="3" type="ORF">H8B09_03470</name>
</gene>
<dbReference type="EMBL" id="JACXZA010000001">
    <property type="protein sequence ID" value="MBD3917799.1"/>
    <property type="molecule type" value="Genomic_DNA"/>
</dbReference>
<comment type="function">
    <text evidence="2">An aminoacyl-tRNA editing enzyme that deacylates mischarged D-aminoacyl-tRNAs. Also deacylates mischarged glycyl-tRNA(Ala), protecting cells against glycine mischarging by AlaRS. Acts via tRNA-based rather than protein-based catalysis; rejects L-amino acids rather than detecting D-amino acids in the active site. By recycling D-aminoacyl-tRNA to D-amino acids and free tRNA molecules, this enzyme counteracts the toxicity associated with the formation of D-aminoacyl-tRNA entities in vivo and helps enforce protein L-homochirality.</text>
</comment>
<dbReference type="Proteomes" id="UP000609346">
    <property type="component" value="Unassembled WGS sequence"/>
</dbReference>
<name>A0ABR8MP82_9BACL</name>
<comment type="subunit">
    <text evidence="2">Homodimer.</text>
</comment>
<keyword evidence="2" id="KW-0694">RNA-binding</keyword>
<organism evidence="3 4">
    <name type="scientific">Paenibacillus terricola</name>
    <dbReference type="NCBI Taxonomy" id="2763503"/>
    <lineage>
        <taxon>Bacteria</taxon>
        <taxon>Bacillati</taxon>
        <taxon>Bacillota</taxon>
        <taxon>Bacilli</taxon>
        <taxon>Bacillales</taxon>
        <taxon>Paenibacillaceae</taxon>
        <taxon>Paenibacillus</taxon>
    </lineage>
</organism>
<sequence>MRVVLQRSKKASVEVDGVTVGAIDHGLVLLVGVTHEDTEKDAKWLADKIAGLRIFEDDAGKMNLSIRDVGGSVLSISQFTLYGDCRNGKRPNFMGAARPEPAEALYNRFNELLRDAELHVETGRFGAMMDVSLVNWGPVTLILDSPSAASSPSLNK</sequence>
<dbReference type="InterPro" id="IPR023509">
    <property type="entry name" value="DTD-like_sf"/>
</dbReference>
<dbReference type="EC" id="3.1.1.-" evidence="2"/>